<dbReference type="Gene3D" id="2.60.120.1060">
    <property type="entry name" value="NPCBM/NEW2 domain"/>
    <property type="match status" value="1"/>
</dbReference>
<dbReference type="SUPFAM" id="SSF49785">
    <property type="entry name" value="Galactose-binding domain-like"/>
    <property type="match status" value="1"/>
</dbReference>
<keyword evidence="3" id="KW-1185">Reference proteome</keyword>
<gene>
    <name evidence="2" type="ORF">FJQ98_03800</name>
</gene>
<evidence type="ECO:0000313" key="2">
    <source>
        <dbReference type="EMBL" id="QQP13203.1"/>
    </source>
</evidence>
<reference evidence="2 3" key="1">
    <citation type="submission" date="2020-01" db="EMBL/GenBank/DDBJ databases">
        <authorList>
            <person name="Liu G."/>
            <person name="Liu B."/>
        </authorList>
    </citation>
    <scope>NUCLEOTIDE SEQUENCE [LARGE SCALE GENOMIC DNA]</scope>
    <source>
        <strain evidence="2 3">FJAT-51161</strain>
    </source>
</reference>
<dbReference type="SUPFAM" id="SSF55383">
    <property type="entry name" value="Copper amine oxidase, domain N"/>
    <property type="match status" value="1"/>
</dbReference>
<dbReference type="Proteomes" id="UP000596049">
    <property type="component" value="Chromosome"/>
</dbReference>
<dbReference type="Pfam" id="PF07833">
    <property type="entry name" value="Cu_amine_oxidN1"/>
    <property type="match status" value="1"/>
</dbReference>
<organism evidence="2 3">
    <name type="scientific">Lysinibacillus agricola</name>
    <dbReference type="NCBI Taxonomy" id="2590012"/>
    <lineage>
        <taxon>Bacteria</taxon>
        <taxon>Bacillati</taxon>
        <taxon>Bacillota</taxon>
        <taxon>Bacilli</taxon>
        <taxon>Bacillales</taxon>
        <taxon>Bacillaceae</taxon>
        <taxon>Lysinibacillus</taxon>
    </lineage>
</organism>
<name>A0ABX7AWE6_9BACI</name>
<evidence type="ECO:0000313" key="3">
    <source>
        <dbReference type="Proteomes" id="UP000596049"/>
    </source>
</evidence>
<proteinExistence type="predicted"/>
<dbReference type="RefSeq" id="WP_053596416.1">
    <property type="nucleotide sequence ID" value="NZ_CP067341.1"/>
</dbReference>
<dbReference type="InterPro" id="IPR012854">
    <property type="entry name" value="Cu_amine_oxidase-like_N"/>
</dbReference>
<dbReference type="InterPro" id="IPR038637">
    <property type="entry name" value="NPCBM_sf"/>
</dbReference>
<dbReference type="InterPro" id="IPR008979">
    <property type="entry name" value="Galactose-bd-like_sf"/>
</dbReference>
<protein>
    <recommendedName>
        <fullName evidence="1">Copper amine oxidase-like N-terminal domain-containing protein</fullName>
    </recommendedName>
</protein>
<sequence>MFKLFNRDKTKGFIMGVVFVLVLTASLGTALAAGKIAKITVSIGGISLYVDEKLTILKDAKGNVVEPIVYDGTTYLPIRGISSVFGKDIKWDSKKSAIYIGKEPSVGQIDIAKVPMYDGGSLLVGENATFDLLDKKIQPFNRFASYSNFTYMLNSKYSALQGDLVVPYTYLGSKDAGAVRFYSVDQKGNETLIEEYSLEAGDEAIKVNVNLTGVNILKIYTNNNGAYRGALYNVTLSGI</sequence>
<feature type="domain" description="Copper amine oxidase-like N-terminal" evidence="1">
    <location>
        <begin position="65"/>
        <end position="111"/>
    </location>
</feature>
<accession>A0ABX7AWE6</accession>
<dbReference type="InterPro" id="IPR036582">
    <property type="entry name" value="Mao_N_sf"/>
</dbReference>
<dbReference type="EMBL" id="CP067341">
    <property type="protein sequence ID" value="QQP13203.1"/>
    <property type="molecule type" value="Genomic_DNA"/>
</dbReference>
<evidence type="ECO:0000259" key="1">
    <source>
        <dbReference type="Pfam" id="PF07833"/>
    </source>
</evidence>